<keyword evidence="1" id="KW-0472">Membrane</keyword>
<feature type="transmembrane region" description="Helical" evidence="1">
    <location>
        <begin position="377"/>
        <end position="405"/>
    </location>
</feature>
<organism evidence="3 4">
    <name type="scientific">Magnetospirillum molischianum DSM 120</name>
    <dbReference type="NCBI Taxonomy" id="1150626"/>
    <lineage>
        <taxon>Bacteria</taxon>
        <taxon>Pseudomonadati</taxon>
        <taxon>Pseudomonadota</taxon>
        <taxon>Alphaproteobacteria</taxon>
        <taxon>Rhodospirillales</taxon>
        <taxon>Rhodospirillaceae</taxon>
        <taxon>Magnetospirillum</taxon>
    </lineage>
</organism>
<dbReference type="InterPro" id="IPR053058">
    <property type="entry name" value="Mulikevirus_tape_measure"/>
</dbReference>
<dbReference type="Proteomes" id="UP000004169">
    <property type="component" value="Unassembled WGS sequence"/>
</dbReference>
<evidence type="ECO:0000313" key="4">
    <source>
        <dbReference type="Proteomes" id="UP000004169"/>
    </source>
</evidence>
<dbReference type="STRING" id="1150626.PHAMO_340061"/>
<evidence type="ECO:0000256" key="1">
    <source>
        <dbReference type="SAM" id="Phobius"/>
    </source>
</evidence>
<dbReference type="OrthoDB" id="7996304at2"/>
<dbReference type="PANTHER" id="PTHR38812">
    <property type="entry name" value="MU-LIKE PROPHAGE FLUMU PROTEIN GP42"/>
    <property type="match status" value="1"/>
</dbReference>
<dbReference type="RefSeq" id="WP_002729831.1">
    <property type="nucleotide sequence ID" value="NZ_CAHP01000028.1"/>
</dbReference>
<dbReference type="eggNOG" id="COG3941">
    <property type="taxonomic scope" value="Bacteria"/>
</dbReference>
<accession>H8FV00</accession>
<protein>
    <recommendedName>
        <fullName evidence="2">Tape measure protein N-terminal domain-containing protein</fullName>
    </recommendedName>
</protein>
<reference evidence="3 4" key="1">
    <citation type="journal article" date="2012" name="J. Bacteriol.">
        <title>Draft Genome Sequence of the Purple Photosynthetic Bacterium Phaeospirillum molischianum DSM120, a Particularly Versatile Bacterium.</title>
        <authorList>
            <person name="Duquesne K."/>
            <person name="Prima V."/>
            <person name="Ji B."/>
            <person name="Rouy Z."/>
            <person name="Medigue C."/>
            <person name="Talla E."/>
            <person name="Sturgis J.N."/>
        </authorList>
    </citation>
    <scope>NUCLEOTIDE SEQUENCE [LARGE SCALE GENOMIC DNA]</scope>
    <source>
        <strain evidence="4">DSM120</strain>
    </source>
</reference>
<sequence length="608" mass="61752">MATSAALRAVISAVDRVTGPLSKINKVIGQHIKAWGDVGRATAGLGGSVAQALGPLSAAAGALGLAGSGFGVGKIVETSAQFEKFSAILETVEGSAAKAKAGMAWVSDFAAKTPYQLAEVTDSFVKLKAYGIDPQKGALRSAGDAAAALGKQLNDAVEALADAMTGENERLKEFGIVANTEGNKITYSWVENGKQMTASANKNNKAQLQAVVTGIWNRKYQGAMDKLSKTWDGMWSNLQDTVSRFMVAIGDAGFFDAIKGELKALGDLINQWEADGTLKAVATEISGALVGALKGLKDNLVAIDWRGLADGAKRSWAELSRIVEAVGGWKNAVIGLFVLLNTGVMVAAAQIVAALGRVALVMAATAAKVVAAGVRMGVGLLIATGPIGIVIAAIGALAGSAYLLYQNWDKVVSWASSLWEQIKAIWQAGVSFVTSLISGDIAGAIVGLIDLGKSVLGALKTLFAPILDLMGISIPSIKVPETVSQTVSAVSAGAVSKAVVGAANDNVSQAVSGATKGNVSQAVSGAVAANSNVAPPPVPAASGGPATPASAPSPALAATLVKVEVMGRIDVRFADAPPGLRVDAGPTNHPGLSLNPDVGYRTVATGVR</sequence>
<dbReference type="Pfam" id="PF20155">
    <property type="entry name" value="TMP_3"/>
    <property type="match status" value="1"/>
</dbReference>
<keyword evidence="1" id="KW-1133">Transmembrane helix</keyword>
<dbReference type="PANTHER" id="PTHR38812:SF2">
    <property type="entry name" value="MU-LIKE PROPHAGE FLUMU PROTEIN GP42"/>
    <property type="match status" value="1"/>
</dbReference>
<gene>
    <name evidence="3" type="ORF">PHAMO_340061</name>
</gene>
<feature type="transmembrane region" description="Helical" evidence="1">
    <location>
        <begin position="332"/>
        <end position="356"/>
    </location>
</feature>
<dbReference type="AlphaFoldDB" id="H8FV00"/>
<name>H8FV00_MAGML</name>
<dbReference type="InterPro" id="IPR013491">
    <property type="entry name" value="Tape_meas_N"/>
</dbReference>
<evidence type="ECO:0000259" key="2">
    <source>
        <dbReference type="Pfam" id="PF20155"/>
    </source>
</evidence>
<comment type="caution">
    <text evidence="3">The sequence shown here is derived from an EMBL/GenBank/DDBJ whole genome shotgun (WGS) entry which is preliminary data.</text>
</comment>
<proteinExistence type="predicted"/>
<evidence type="ECO:0000313" key="3">
    <source>
        <dbReference type="EMBL" id="CCG42188.1"/>
    </source>
</evidence>
<keyword evidence="4" id="KW-1185">Reference proteome</keyword>
<dbReference type="EMBL" id="CAHP01000028">
    <property type="protein sequence ID" value="CCG42188.1"/>
    <property type="molecule type" value="Genomic_DNA"/>
</dbReference>
<keyword evidence="1" id="KW-0812">Transmembrane</keyword>
<feature type="domain" description="Tape measure protein N-terminal" evidence="2">
    <location>
        <begin position="74"/>
        <end position="249"/>
    </location>
</feature>